<reference evidence="2 3" key="1">
    <citation type="submission" date="2019-03" db="EMBL/GenBank/DDBJ databases">
        <title>Genomic Encyclopedia of Type Strains, Phase IV (KMG-IV): sequencing the most valuable type-strain genomes for metagenomic binning, comparative biology and taxonomic classification.</title>
        <authorList>
            <person name="Goeker M."/>
        </authorList>
    </citation>
    <scope>NUCLEOTIDE SEQUENCE [LARGE SCALE GENOMIC DNA]</scope>
    <source>
        <strain evidence="2 3">DSM 24766</strain>
    </source>
</reference>
<sequence>MQIGLLEAGHAAEIIRAEHGDYRDMFTRILEPHGLSFRAWDVEGMQFPESVHDAEGWLISGSRHGVYEDHPFIPPLEEFIRAAYDAGIPLVGICFGHQIVAQALGGRVEKFAGGWSVGSTAYTIEGRPITLNAWHQDQVLIPPETAQTVGCSPFCAHAALIYNDRILTLQPHPEFDRGIIADMIAHRGSGIVPDPILVDATARLDRPTDGPDMAARIARFFKERR</sequence>
<protein>
    <submittedName>
        <fullName evidence="2">GMP synthase (Glutamine-hydrolysing)</fullName>
    </submittedName>
</protein>
<dbReference type="Gene3D" id="3.40.50.880">
    <property type="match status" value="1"/>
</dbReference>
<dbReference type="InterPro" id="IPR044992">
    <property type="entry name" value="ChyE-like"/>
</dbReference>
<proteinExistence type="predicted"/>
<gene>
    <name evidence="2" type="ORF">EV663_101350</name>
</gene>
<dbReference type="OrthoDB" id="7365442at2"/>
<dbReference type="PANTHER" id="PTHR42695:SF5">
    <property type="entry name" value="GLUTAMINE AMIDOTRANSFERASE YLR126C-RELATED"/>
    <property type="match status" value="1"/>
</dbReference>
<dbReference type="SUPFAM" id="SSF52317">
    <property type="entry name" value="Class I glutamine amidotransferase-like"/>
    <property type="match status" value="1"/>
</dbReference>
<accession>A0A4R2RJ61</accession>
<dbReference type="GO" id="GO:0005829">
    <property type="term" value="C:cytosol"/>
    <property type="evidence" value="ECO:0007669"/>
    <property type="project" value="TreeGrafter"/>
</dbReference>
<keyword evidence="3" id="KW-1185">Reference proteome</keyword>
<dbReference type="AlphaFoldDB" id="A0A4R2RJ61"/>
<dbReference type="EMBL" id="SLXU01000001">
    <property type="protein sequence ID" value="TCP63083.1"/>
    <property type="molecule type" value="Genomic_DNA"/>
</dbReference>
<dbReference type="RefSeq" id="WP_132950029.1">
    <property type="nucleotide sequence ID" value="NZ_SLXU01000001.1"/>
</dbReference>
<dbReference type="InterPro" id="IPR029062">
    <property type="entry name" value="Class_I_gatase-like"/>
</dbReference>
<name>A0A4R2RJ61_9RHOB</name>
<organism evidence="2 3">
    <name type="scientific">Rhodovulum bhavnagarense</name>
    <dbReference type="NCBI Taxonomy" id="992286"/>
    <lineage>
        <taxon>Bacteria</taxon>
        <taxon>Pseudomonadati</taxon>
        <taxon>Pseudomonadota</taxon>
        <taxon>Alphaproteobacteria</taxon>
        <taxon>Rhodobacterales</taxon>
        <taxon>Paracoccaceae</taxon>
        <taxon>Rhodovulum</taxon>
    </lineage>
</organism>
<dbReference type="PANTHER" id="PTHR42695">
    <property type="entry name" value="GLUTAMINE AMIDOTRANSFERASE YLR126C-RELATED"/>
    <property type="match status" value="1"/>
</dbReference>
<dbReference type="InterPro" id="IPR017926">
    <property type="entry name" value="GATASE"/>
</dbReference>
<dbReference type="Pfam" id="PF00117">
    <property type="entry name" value="GATase"/>
    <property type="match status" value="1"/>
</dbReference>
<dbReference type="PROSITE" id="PS51273">
    <property type="entry name" value="GATASE_TYPE_1"/>
    <property type="match status" value="1"/>
</dbReference>
<comment type="caution">
    <text evidence="2">The sequence shown here is derived from an EMBL/GenBank/DDBJ whole genome shotgun (WGS) entry which is preliminary data.</text>
</comment>
<feature type="domain" description="Glutamine amidotransferase" evidence="1">
    <location>
        <begin position="52"/>
        <end position="176"/>
    </location>
</feature>
<evidence type="ECO:0000313" key="3">
    <source>
        <dbReference type="Proteomes" id="UP000295050"/>
    </source>
</evidence>
<evidence type="ECO:0000313" key="2">
    <source>
        <dbReference type="EMBL" id="TCP63083.1"/>
    </source>
</evidence>
<dbReference type="CDD" id="cd01741">
    <property type="entry name" value="GATase1_1"/>
    <property type="match status" value="1"/>
</dbReference>
<dbReference type="Proteomes" id="UP000295050">
    <property type="component" value="Unassembled WGS sequence"/>
</dbReference>
<evidence type="ECO:0000259" key="1">
    <source>
        <dbReference type="Pfam" id="PF00117"/>
    </source>
</evidence>